<dbReference type="AlphaFoldDB" id="A0A3B6AW44"/>
<dbReference type="Gramene" id="TraesCS2A02G180300.1">
    <property type="protein sequence ID" value="TraesCS2A02G180300.1.cds1"/>
    <property type="gene ID" value="TraesCS2A02G180300"/>
</dbReference>
<dbReference type="Gramene" id="TraesWEE_scaffold_035654_01G000100.1">
    <property type="protein sequence ID" value="TraesWEE_scaffold_035654_01G000100.1"/>
    <property type="gene ID" value="TraesWEE_scaffold_035654_01G000100"/>
</dbReference>
<dbReference type="Gramene" id="TraesCS2A03G0374800.1">
    <property type="protein sequence ID" value="TraesCS2A03G0374800.1.CDS1"/>
    <property type="gene ID" value="TraesCS2A03G0374800"/>
</dbReference>
<dbReference type="EnsemblPlants" id="TraesCS2A02G180300.1">
    <property type="protein sequence ID" value="TraesCS2A02G180300.1.cds1"/>
    <property type="gene ID" value="TraesCS2A02G180300"/>
</dbReference>
<feature type="region of interest" description="Disordered" evidence="1">
    <location>
        <begin position="31"/>
        <end position="51"/>
    </location>
</feature>
<sequence length="239" mass="26460">MAVAAVLPTPLELRATGLGHLHLGALRQPPPVLRSSCPSRSNQPRRRRFAGAPPPCFASACIPIVPEDKPLEQEVFSCPNPQGRAVAVRTSSRPQRPSLPRTSPRVQAVLSPLLHLRPPVLLLFGPARTSPRTLCGRIVSRIFAKYLYVRTRQVHDSDAPSLTMNGYTSDTVFEPQTSSSTTNVANPTRPSVRLRPAMQQVPLLSTCTTTFDMYPYTAPKHRVPRRDPEHLRNLVRLSM</sequence>
<reference evidence="2" key="2">
    <citation type="submission" date="2018-10" db="UniProtKB">
        <authorList>
            <consortium name="EnsemblPlants"/>
        </authorList>
    </citation>
    <scope>IDENTIFICATION</scope>
</reference>
<dbReference type="Proteomes" id="UP000019116">
    <property type="component" value="Chromosome 2A"/>
</dbReference>
<dbReference type="Gramene" id="TraesNOR2A03G00646730.1">
    <property type="protein sequence ID" value="TraesNOR2A03G00646730.1.CDS1"/>
    <property type="gene ID" value="TraesNOR2A03G00646730"/>
</dbReference>
<evidence type="ECO:0000313" key="2">
    <source>
        <dbReference type="EnsemblPlants" id="TraesCS2A02G180300.1.cds1"/>
    </source>
</evidence>
<evidence type="ECO:0000256" key="1">
    <source>
        <dbReference type="SAM" id="MobiDB-lite"/>
    </source>
</evidence>
<dbReference type="OMA" id="PYTAPKH"/>
<name>A0A3B6AW44_WHEAT</name>
<organism evidence="2">
    <name type="scientific">Triticum aestivum</name>
    <name type="common">Wheat</name>
    <dbReference type="NCBI Taxonomy" id="4565"/>
    <lineage>
        <taxon>Eukaryota</taxon>
        <taxon>Viridiplantae</taxon>
        <taxon>Streptophyta</taxon>
        <taxon>Embryophyta</taxon>
        <taxon>Tracheophyta</taxon>
        <taxon>Spermatophyta</taxon>
        <taxon>Magnoliopsida</taxon>
        <taxon>Liliopsida</taxon>
        <taxon>Poales</taxon>
        <taxon>Poaceae</taxon>
        <taxon>BOP clade</taxon>
        <taxon>Pooideae</taxon>
        <taxon>Triticodae</taxon>
        <taxon>Triticeae</taxon>
        <taxon>Triticinae</taxon>
        <taxon>Triticum</taxon>
    </lineage>
</organism>
<accession>A0A3B6AW44</accession>
<proteinExistence type="predicted"/>
<keyword evidence="3" id="KW-1185">Reference proteome</keyword>
<evidence type="ECO:0000313" key="3">
    <source>
        <dbReference type="Proteomes" id="UP000019116"/>
    </source>
</evidence>
<protein>
    <submittedName>
        <fullName evidence="2">Uncharacterized protein</fullName>
    </submittedName>
</protein>
<reference evidence="2" key="1">
    <citation type="submission" date="2018-08" db="EMBL/GenBank/DDBJ databases">
        <authorList>
            <person name="Rossello M."/>
        </authorList>
    </citation>
    <scope>NUCLEOTIDE SEQUENCE [LARGE SCALE GENOMIC DNA]</scope>
    <source>
        <strain evidence="2">cv. Chinese Spring</strain>
    </source>
</reference>